<dbReference type="Pfam" id="PF01529">
    <property type="entry name" value="DHHC"/>
    <property type="match status" value="1"/>
</dbReference>
<evidence type="ECO:0000256" key="1">
    <source>
        <dbReference type="ARBA" id="ARBA00004477"/>
    </source>
</evidence>
<evidence type="ECO:0000256" key="3">
    <source>
        <dbReference type="ARBA" id="ARBA00022679"/>
    </source>
</evidence>
<feature type="transmembrane region" description="Helical" evidence="14">
    <location>
        <begin position="67"/>
        <end position="84"/>
    </location>
</feature>
<evidence type="ECO:0000256" key="14">
    <source>
        <dbReference type="RuleBase" id="RU079119"/>
    </source>
</evidence>
<evidence type="ECO:0000256" key="9">
    <source>
        <dbReference type="ARBA" id="ARBA00023139"/>
    </source>
</evidence>
<name>A0A7L2JF77_CINMU</name>
<keyword evidence="10" id="KW-0449">Lipoprotein</keyword>
<gene>
    <name evidence="17" type="primary">Zdhhc9</name>
    <name evidence="17" type="ORF">CINMEX_R05390</name>
</gene>
<feature type="non-terminal residue" evidence="17">
    <location>
        <position position="1"/>
    </location>
</feature>
<keyword evidence="9" id="KW-0564">Palmitate</keyword>
<dbReference type="GO" id="GO:0019706">
    <property type="term" value="F:protein-cysteine S-palmitoyltransferase activity"/>
    <property type="evidence" value="ECO:0007669"/>
    <property type="project" value="UniProtKB-EC"/>
</dbReference>
<feature type="region of interest" description="Disordered" evidence="15">
    <location>
        <begin position="312"/>
        <end position="381"/>
    </location>
</feature>
<evidence type="ECO:0000256" key="13">
    <source>
        <dbReference type="ARBA" id="ARBA00047790"/>
    </source>
</evidence>
<keyword evidence="5" id="KW-0256">Endoplasmic reticulum</keyword>
<dbReference type="PROSITE" id="PS50216">
    <property type="entry name" value="DHHC"/>
    <property type="match status" value="1"/>
</dbReference>
<dbReference type="InterPro" id="IPR001594">
    <property type="entry name" value="Palmitoyltrfase_DHHC"/>
</dbReference>
<dbReference type="GO" id="GO:0000139">
    <property type="term" value="C:Golgi membrane"/>
    <property type="evidence" value="ECO:0007669"/>
    <property type="project" value="UniProtKB-SubCell"/>
</dbReference>
<dbReference type="InterPro" id="IPR039859">
    <property type="entry name" value="PFA4/ZDH16/20/ERF2-like"/>
</dbReference>
<dbReference type="EMBL" id="VWYM01009049">
    <property type="protein sequence ID" value="NXR20683.1"/>
    <property type="molecule type" value="Genomic_DNA"/>
</dbReference>
<evidence type="ECO:0000256" key="11">
    <source>
        <dbReference type="ARBA" id="ARBA00023315"/>
    </source>
</evidence>
<dbReference type="EC" id="2.3.1.225" evidence="14"/>
<reference evidence="17 18" key="1">
    <citation type="submission" date="2019-09" db="EMBL/GenBank/DDBJ databases">
        <title>Bird 10,000 Genomes (B10K) Project - Family phase.</title>
        <authorList>
            <person name="Zhang G."/>
        </authorList>
    </citation>
    <scope>NUCLEOTIDE SEQUENCE [LARGE SCALE GENOMIC DNA]</scope>
    <source>
        <strain evidence="17">B10K-DU-001-77</strain>
        <tissue evidence="17">Muscle</tissue>
    </source>
</reference>
<comment type="domain">
    <text evidence="14">The DHHC domain is required for palmitoyltransferase activity.</text>
</comment>
<keyword evidence="11 14" id="KW-0012">Acyltransferase</keyword>
<feature type="transmembrane region" description="Helical" evidence="14">
    <location>
        <begin position="183"/>
        <end position="208"/>
    </location>
</feature>
<dbReference type="GO" id="GO:0006612">
    <property type="term" value="P:protein targeting to membrane"/>
    <property type="evidence" value="ECO:0007669"/>
    <property type="project" value="TreeGrafter"/>
</dbReference>
<feature type="domain" description="Palmitoyltransferase DHHC" evidence="16">
    <location>
        <begin position="137"/>
        <end position="267"/>
    </location>
</feature>
<organism evidence="17 18">
    <name type="scientific">Cinclus mexicanus</name>
    <name type="common">American dipper</name>
    <dbReference type="NCBI Taxonomy" id="161649"/>
    <lineage>
        <taxon>Eukaryota</taxon>
        <taxon>Metazoa</taxon>
        <taxon>Chordata</taxon>
        <taxon>Craniata</taxon>
        <taxon>Vertebrata</taxon>
        <taxon>Euteleostomi</taxon>
        <taxon>Archelosauria</taxon>
        <taxon>Archosauria</taxon>
        <taxon>Dinosauria</taxon>
        <taxon>Saurischia</taxon>
        <taxon>Theropoda</taxon>
        <taxon>Coelurosauria</taxon>
        <taxon>Aves</taxon>
        <taxon>Neognathae</taxon>
        <taxon>Neoaves</taxon>
        <taxon>Telluraves</taxon>
        <taxon>Australaves</taxon>
        <taxon>Passeriformes</taxon>
        <taxon>Cinclidae</taxon>
        <taxon>Cinclus</taxon>
    </lineage>
</organism>
<dbReference type="PANTHER" id="PTHR22883:SF71">
    <property type="entry name" value="PALMITOYLTRANSFERASE ZDHHC9"/>
    <property type="match status" value="1"/>
</dbReference>
<comment type="subcellular location">
    <subcellularLocation>
        <location evidence="1">Endoplasmic reticulum membrane</location>
        <topology evidence="1">Multi-pass membrane protein</topology>
    </subcellularLocation>
    <subcellularLocation>
        <location evidence="2">Golgi apparatus membrane</location>
        <topology evidence="2">Multi-pass membrane protein</topology>
    </subcellularLocation>
</comment>
<evidence type="ECO:0000256" key="4">
    <source>
        <dbReference type="ARBA" id="ARBA00022692"/>
    </source>
</evidence>
<evidence type="ECO:0000313" key="18">
    <source>
        <dbReference type="Proteomes" id="UP000590623"/>
    </source>
</evidence>
<sequence>MSVMVARKKVVRKWEKLPGRNTFCCDGRIMMARQKGIFYLTLFLILGTCALFFAFECRYLAVQLSPAIPVFAAVLFLFAMATLLRTSFSDPGVIPRALPDEAAFIEMEIEATNGTVPQGQRPPPRIKNFQINNQIVKLKYCYTCKIFRPPRASHCSICDNCVERFDHHCPWVGNCVGKRNYRYFYLFILSLSLLTIYIFTFNIVYVALSEGREVGVSGPALGCSQSLTGLTVLEVLICFFTLWSVVGLTGFHTFLVALNQTTNEDIKGSWTGKNRVQNPYSHGNIVKNCCEVLCGPLPPSVLDRRGILQQEENTAQEGSCPRAPGTQEPPATQGPGQAQEGHCVLSPQVPALSMSDTEMPEKQRTPGELPVPSPDAGRAEH</sequence>
<comment type="similarity">
    <text evidence="12">Belongs to the DHHC palmitoyltransferase family. ERF2/ZDHHC9 subfamily.</text>
</comment>
<evidence type="ECO:0000259" key="16">
    <source>
        <dbReference type="Pfam" id="PF01529"/>
    </source>
</evidence>
<dbReference type="GO" id="GO:0005789">
    <property type="term" value="C:endoplasmic reticulum membrane"/>
    <property type="evidence" value="ECO:0007669"/>
    <property type="project" value="UniProtKB-SubCell"/>
</dbReference>
<evidence type="ECO:0000313" key="17">
    <source>
        <dbReference type="EMBL" id="NXR20683.1"/>
    </source>
</evidence>
<evidence type="ECO:0000256" key="5">
    <source>
        <dbReference type="ARBA" id="ARBA00022824"/>
    </source>
</evidence>
<keyword evidence="7" id="KW-0333">Golgi apparatus</keyword>
<dbReference type="PANTHER" id="PTHR22883">
    <property type="entry name" value="ZINC FINGER DHHC DOMAIN CONTAINING PROTEIN"/>
    <property type="match status" value="1"/>
</dbReference>
<evidence type="ECO:0000256" key="7">
    <source>
        <dbReference type="ARBA" id="ARBA00023034"/>
    </source>
</evidence>
<protein>
    <recommendedName>
        <fullName evidence="14">Palmitoyltransferase</fullName>
        <ecNumber evidence="14">2.3.1.225</ecNumber>
    </recommendedName>
</protein>
<evidence type="ECO:0000256" key="2">
    <source>
        <dbReference type="ARBA" id="ARBA00004653"/>
    </source>
</evidence>
<evidence type="ECO:0000256" key="15">
    <source>
        <dbReference type="SAM" id="MobiDB-lite"/>
    </source>
</evidence>
<keyword evidence="6 14" id="KW-1133">Transmembrane helix</keyword>
<feature type="transmembrane region" description="Helical" evidence="14">
    <location>
        <begin position="37"/>
        <end position="55"/>
    </location>
</feature>
<feature type="non-terminal residue" evidence="17">
    <location>
        <position position="381"/>
    </location>
</feature>
<proteinExistence type="inferred from homology"/>
<keyword evidence="8 14" id="KW-0472">Membrane</keyword>
<accession>A0A7L2JF77</accession>
<dbReference type="AlphaFoldDB" id="A0A7L2JF77"/>
<evidence type="ECO:0000256" key="8">
    <source>
        <dbReference type="ARBA" id="ARBA00023136"/>
    </source>
</evidence>
<keyword evidence="18" id="KW-1185">Reference proteome</keyword>
<comment type="catalytic activity">
    <reaction evidence="13">
        <text>L-cysteinyl-[protein] + hexadecanoyl-CoA = S-hexadecanoyl-L-cysteinyl-[protein] + CoA</text>
        <dbReference type="Rhea" id="RHEA:36683"/>
        <dbReference type="Rhea" id="RHEA-COMP:10131"/>
        <dbReference type="Rhea" id="RHEA-COMP:11032"/>
        <dbReference type="ChEBI" id="CHEBI:29950"/>
        <dbReference type="ChEBI" id="CHEBI:57287"/>
        <dbReference type="ChEBI" id="CHEBI:57379"/>
        <dbReference type="ChEBI" id="CHEBI:74151"/>
        <dbReference type="EC" id="2.3.1.225"/>
    </reaction>
    <physiologicalReaction direction="left-to-right" evidence="13">
        <dbReference type="Rhea" id="RHEA:36684"/>
    </physiologicalReaction>
</comment>
<evidence type="ECO:0000256" key="10">
    <source>
        <dbReference type="ARBA" id="ARBA00023288"/>
    </source>
</evidence>
<dbReference type="OrthoDB" id="4096362at2759"/>
<keyword evidence="3 14" id="KW-0808">Transferase</keyword>
<keyword evidence="4 14" id="KW-0812">Transmembrane</keyword>
<comment type="caution">
    <text evidence="17">The sequence shown here is derived from an EMBL/GenBank/DDBJ whole genome shotgun (WGS) entry which is preliminary data.</text>
</comment>
<dbReference type="Proteomes" id="UP000590623">
    <property type="component" value="Unassembled WGS sequence"/>
</dbReference>
<evidence type="ECO:0000256" key="12">
    <source>
        <dbReference type="ARBA" id="ARBA00023463"/>
    </source>
</evidence>
<evidence type="ECO:0000256" key="6">
    <source>
        <dbReference type="ARBA" id="ARBA00022989"/>
    </source>
</evidence>
<feature type="transmembrane region" description="Helical" evidence="14">
    <location>
        <begin position="228"/>
        <end position="258"/>
    </location>
</feature>